<name>A0A8R7VCF5_TRIUA</name>
<accession>A0A8R7VCF5</accession>
<dbReference type="Pfam" id="PF03478">
    <property type="entry name" value="Beta-prop_KIB1-4"/>
    <property type="match status" value="1"/>
</dbReference>
<keyword evidence="4" id="KW-1185">Reference proteome</keyword>
<dbReference type="AlphaFoldDB" id="A0A8R7VCF5"/>
<evidence type="ECO:0000313" key="4">
    <source>
        <dbReference type="Proteomes" id="UP000015106"/>
    </source>
</evidence>
<dbReference type="Proteomes" id="UP000015106">
    <property type="component" value="Unassembled WGS sequence"/>
</dbReference>
<dbReference type="InterPro" id="IPR005174">
    <property type="entry name" value="KIB1-4_b-propeller"/>
</dbReference>
<dbReference type="EnsemblPlants" id="TuG1812S0001655300.01.T01">
    <property type="protein sequence ID" value="TuG1812S0001655300.01.T01.s_cds21502"/>
    <property type="gene ID" value="TuG1812S0001655300.01"/>
</dbReference>
<evidence type="ECO:0000256" key="1">
    <source>
        <dbReference type="SAM" id="MobiDB-lite"/>
    </source>
</evidence>
<feature type="region of interest" description="Disordered" evidence="1">
    <location>
        <begin position="20"/>
        <end position="59"/>
    </location>
</feature>
<organism evidence="3 4">
    <name type="scientific">Triticum urartu</name>
    <name type="common">Red wild einkorn</name>
    <name type="synonym">Crithodium urartu</name>
    <dbReference type="NCBI Taxonomy" id="4572"/>
    <lineage>
        <taxon>Eukaryota</taxon>
        <taxon>Viridiplantae</taxon>
        <taxon>Streptophyta</taxon>
        <taxon>Embryophyta</taxon>
        <taxon>Tracheophyta</taxon>
        <taxon>Spermatophyta</taxon>
        <taxon>Magnoliopsida</taxon>
        <taxon>Liliopsida</taxon>
        <taxon>Poales</taxon>
        <taxon>Poaceae</taxon>
        <taxon>BOP clade</taxon>
        <taxon>Pooideae</taxon>
        <taxon>Triticodae</taxon>
        <taxon>Triticeae</taxon>
        <taxon>Triticinae</taxon>
        <taxon>Triticum</taxon>
    </lineage>
</organism>
<reference evidence="3" key="2">
    <citation type="submission" date="2022-06" db="UniProtKB">
        <authorList>
            <consortium name="EnsemblPlants"/>
        </authorList>
    </citation>
    <scope>IDENTIFICATION</scope>
</reference>
<reference evidence="4" key="1">
    <citation type="journal article" date="2013" name="Nature">
        <title>Draft genome of the wheat A-genome progenitor Triticum urartu.</title>
        <authorList>
            <person name="Ling H.Q."/>
            <person name="Zhao S."/>
            <person name="Liu D."/>
            <person name="Wang J."/>
            <person name="Sun H."/>
            <person name="Zhang C."/>
            <person name="Fan H."/>
            <person name="Li D."/>
            <person name="Dong L."/>
            <person name="Tao Y."/>
            <person name="Gao C."/>
            <person name="Wu H."/>
            <person name="Li Y."/>
            <person name="Cui Y."/>
            <person name="Guo X."/>
            <person name="Zheng S."/>
            <person name="Wang B."/>
            <person name="Yu K."/>
            <person name="Liang Q."/>
            <person name="Yang W."/>
            <person name="Lou X."/>
            <person name="Chen J."/>
            <person name="Feng M."/>
            <person name="Jian J."/>
            <person name="Zhang X."/>
            <person name="Luo G."/>
            <person name="Jiang Y."/>
            <person name="Liu J."/>
            <person name="Wang Z."/>
            <person name="Sha Y."/>
            <person name="Zhang B."/>
            <person name="Wu H."/>
            <person name="Tang D."/>
            <person name="Shen Q."/>
            <person name="Xue P."/>
            <person name="Zou S."/>
            <person name="Wang X."/>
            <person name="Liu X."/>
            <person name="Wang F."/>
            <person name="Yang Y."/>
            <person name="An X."/>
            <person name="Dong Z."/>
            <person name="Zhang K."/>
            <person name="Zhang X."/>
            <person name="Luo M.C."/>
            <person name="Dvorak J."/>
            <person name="Tong Y."/>
            <person name="Wang J."/>
            <person name="Yang H."/>
            <person name="Li Z."/>
            <person name="Wang D."/>
            <person name="Zhang A."/>
            <person name="Wang J."/>
        </authorList>
    </citation>
    <scope>NUCLEOTIDE SEQUENCE</scope>
    <source>
        <strain evidence="4">cv. G1812</strain>
    </source>
</reference>
<dbReference type="Gramene" id="TuG1812S0001655300.01.T01">
    <property type="protein sequence ID" value="TuG1812S0001655300.01.T01.s_cds21502"/>
    <property type="gene ID" value="TuG1812S0001655300.01"/>
</dbReference>
<feature type="domain" description="KIB1-4 beta-propeller" evidence="2">
    <location>
        <begin position="123"/>
        <end position="212"/>
    </location>
</feature>
<protein>
    <recommendedName>
        <fullName evidence="2">KIB1-4 beta-propeller domain-containing protein</fullName>
    </recommendedName>
</protein>
<evidence type="ECO:0000259" key="2">
    <source>
        <dbReference type="Pfam" id="PF03478"/>
    </source>
</evidence>
<evidence type="ECO:0000313" key="3">
    <source>
        <dbReference type="EnsemblPlants" id="TuG1812S0001655300.01.T01.s_cds21502"/>
    </source>
</evidence>
<proteinExistence type="predicted"/>
<sequence length="218" mass="23288">ALLPPVAALPLADRVASTPAGLSVHLKRPDPPQGHPDPQGHPSAHARRQGDGGRHLLPAALPTVGHRSTRQENLQISEAEQHPGRGGPGAPPRAALRQHPVQDCVRLPGAARAGLRVPDIIPSVTRRPTSCVESNFLVQTPGGGALIQVELVEAAEGEEFMVRVLDECGEMWEEEDDIGNVAVPMDTSDTVAMSMMECPGLRPNTIYYRDLNSGETRV</sequence>